<accession>A0AAV4FAL5</accession>
<evidence type="ECO:0000313" key="3">
    <source>
        <dbReference type="Proteomes" id="UP000762676"/>
    </source>
</evidence>
<evidence type="ECO:0000256" key="1">
    <source>
        <dbReference type="SAM" id="MobiDB-lite"/>
    </source>
</evidence>
<gene>
    <name evidence="2" type="ORF">ElyMa_002069000</name>
</gene>
<dbReference type="Proteomes" id="UP000762676">
    <property type="component" value="Unassembled WGS sequence"/>
</dbReference>
<protein>
    <submittedName>
        <fullName evidence="2">Uncharacterized protein</fullName>
    </submittedName>
</protein>
<keyword evidence="3" id="KW-1185">Reference proteome</keyword>
<name>A0AAV4FAL5_9GAST</name>
<dbReference type="EMBL" id="BMAT01004201">
    <property type="protein sequence ID" value="GFR70277.1"/>
    <property type="molecule type" value="Genomic_DNA"/>
</dbReference>
<reference evidence="2 3" key="1">
    <citation type="journal article" date="2021" name="Elife">
        <title>Chloroplast acquisition without the gene transfer in kleptoplastic sea slugs, Plakobranchus ocellatus.</title>
        <authorList>
            <person name="Maeda T."/>
            <person name="Takahashi S."/>
            <person name="Yoshida T."/>
            <person name="Shimamura S."/>
            <person name="Takaki Y."/>
            <person name="Nagai Y."/>
            <person name="Toyoda A."/>
            <person name="Suzuki Y."/>
            <person name="Arimoto A."/>
            <person name="Ishii H."/>
            <person name="Satoh N."/>
            <person name="Nishiyama T."/>
            <person name="Hasebe M."/>
            <person name="Maruyama T."/>
            <person name="Minagawa J."/>
            <person name="Obokata J."/>
            <person name="Shigenobu S."/>
        </authorList>
    </citation>
    <scope>NUCLEOTIDE SEQUENCE [LARGE SCALE GENOMIC DNA]</scope>
</reference>
<feature type="region of interest" description="Disordered" evidence="1">
    <location>
        <begin position="157"/>
        <end position="194"/>
    </location>
</feature>
<feature type="compositionally biased region" description="Polar residues" evidence="1">
    <location>
        <begin position="183"/>
        <end position="194"/>
    </location>
</feature>
<comment type="caution">
    <text evidence="2">The sequence shown here is derived from an EMBL/GenBank/DDBJ whole genome shotgun (WGS) entry which is preliminary data.</text>
</comment>
<sequence length="194" mass="20900">MGAFKLSLGVFENCAIFNLAQDLDATDVTTTAAKGSNCGGYASGNECPTLLTRSKTNFFIRFSQLLHRFRPPLVKACEITAFNKRRGSKKAAPMLNEALRLCSVCARNYVKYLSRGETRRRCCPDSLFGTLYFVVSFLLLSSVLTCPGMTMGATLGATSSSSSSSSSSSHSSLSSPPTPPLDITTQHPSQKVNF</sequence>
<dbReference type="AlphaFoldDB" id="A0AAV4FAL5"/>
<evidence type="ECO:0000313" key="2">
    <source>
        <dbReference type="EMBL" id="GFR70277.1"/>
    </source>
</evidence>
<feature type="compositionally biased region" description="Low complexity" evidence="1">
    <location>
        <begin position="159"/>
        <end position="175"/>
    </location>
</feature>
<proteinExistence type="predicted"/>
<organism evidence="2 3">
    <name type="scientific">Elysia marginata</name>
    <dbReference type="NCBI Taxonomy" id="1093978"/>
    <lineage>
        <taxon>Eukaryota</taxon>
        <taxon>Metazoa</taxon>
        <taxon>Spiralia</taxon>
        <taxon>Lophotrochozoa</taxon>
        <taxon>Mollusca</taxon>
        <taxon>Gastropoda</taxon>
        <taxon>Heterobranchia</taxon>
        <taxon>Euthyneura</taxon>
        <taxon>Panpulmonata</taxon>
        <taxon>Sacoglossa</taxon>
        <taxon>Placobranchoidea</taxon>
        <taxon>Plakobranchidae</taxon>
        <taxon>Elysia</taxon>
    </lineage>
</organism>